<feature type="domain" description="Glycosyl transferase family 1" evidence="3">
    <location>
        <begin position="182"/>
        <end position="295"/>
    </location>
</feature>
<dbReference type="GO" id="GO:0016757">
    <property type="term" value="F:glycosyltransferase activity"/>
    <property type="evidence" value="ECO:0007669"/>
    <property type="project" value="UniProtKB-KW"/>
</dbReference>
<evidence type="ECO:0000259" key="4">
    <source>
        <dbReference type="Pfam" id="PF13439"/>
    </source>
</evidence>
<dbReference type="EMBL" id="JBHSIU010000054">
    <property type="protein sequence ID" value="MFC5003593.1"/>
    <property type="molecule type" value="Genomic_DNA"/>
</dbReference>
<name>A0ABV9W7N4_9ACTN</name>
<dbReference type="Proteomes" id="UP001595912">
    <property type="component" value="Unassembled WGS sequence"/>
</dbReference>
<reference evidence="6" key="1">
    <citation type="journal article" date="2019" name="Int. J. Syst. Evol. Microbiol.">
        <title>The Global Catalogue of Microorganisms (GCM) 10K type strain sequencing project: providing services to taxonomists for standard genome sequencing and annotation.</title>
        <authorList>
            <consortium name="The Broad Institute Genomics Platform"/>
            <consortium name="The Broad Institute Genome Sequencing Center for Infectious Disease"/>
            <person name="Wu L."/>
            <person name="Ma J."/>
        </authorList>
    </citation>
    <scope>NUCLEOTIDE SEQUENCE [LARGE SCALE GENOMIC DNA]</scope>
    <source>
        <strain evidence="6">CGMCC 4.7152</strain>
    </source>
</reference>
<dbReference type="EC" id="2.4.-.-" evidence="5"/>
<feature type="domain" description="Glycosyltransferase subfamily 4-like N-terminal" evidence="4">
    <location>
        <begin position="12"/>
        <end position="170"/>
    </location>
</feature>
<sequence length="364" mass="38279">MRVLHVITGLGVGGAEHQLRLVLPRLAADPAVVTLTNPGPVAAAIRAAGFPVHDLGMRGNRDLTAVPRLAAFIRAGRFDVVHTHLYRACVYGRIAARLAGVRAVVATEHSLGDGIIEARPTTAAVRALYLAAERLGRVTVAVSEAVRQRLVAWAVPDRRITVIPNGIDPAELRHDPALRLQTRARLGIPARARVVGGVGRLEPTKRFDVLVRAVAALPDTTLLLAGDGPARARLAALAGELGIADRVAFAGGLPHARAALCAMDVFASPSPQETFGMAVVEALAAGLPVVYVSCPPLEARPDPAARRVPATPDALRDAVRAALARPGGAAPETLAEHDIGRVAGALDQLYARLVRPDRVWSRTT</sequence>
<evidence type="ECO:0000259" key="3">
    <source>
        <dbReference type="Pfam" id="PF00534"/>
    </source>
</evidence>
<evidence type="ECO:0000313" key="5">
    <source>
        <dbReference type="EMBL" id="MFC5003593.1"/>
    </source>
</evidence>
<dbReference type="InterPro" id="IPR001296">
    <property type="entry name" value="Glyco_trans_1"/>
</dbReference>
<dbReference type="Pfam" id="PF13439">
    <property type="entry name" value="Glyco_transf_4"/>
    <property type="match status" value="1"/>
</dbReference>
<protein>
    <submittedName>
        <fullName evidence="5">Glycosyltransferase</fullName>
        <ecNumber evidence="5">2.4.-.-</ecNumber>
    </submittedName>
</protein>
<dbReference type="InterPro" id="IPR028098">
    <property type="entry name" value="Glyco_trans_4-like_N"/>
</dbReference>
<dbReference type="SUPFAM" id="SSF53756">
    <property type="entry name" value="UDP-Glycosyltransferase/glycogen phosphorylase"/>
    <property type="match status" value="1"/>
</dbReference>
<dbReference type="Pfam" id="PF00534">
    <property type="entry name" value="Glycos_transf_1"/>
    <property type="match status" value="1"/>
</dbReference>
<proteinExistence type="predicted"/>
<dbReference type="PANTHER" id="PTHR12526">
    <property type="entry name" value="GLYCOSYLTRANSFERASE"/>
    <property type="match status" value="1"/>
</dbReference>
<keyword evidence="1 5" id="KW-0328">Glycosyltransferase</keyword>
<evidence type="ECO:0000313" key="6">
    <source>
        <dbReference type="Proteomes" id="UP001595912"/>
    </source>
</evidence>
<evidence type="ECO:0000256" key="2">
    <source>
        <dbReference type="ARBA" id="ARBA00022679"/>
    </source>
</evidence>
<keyword evidence="6" id="KW-1185">Reference proteome</keyword>
<evidence type="ECO:0000256" key="1">
    <source>
        <dbReference type="ARBA" id="ARBA00022676"/>
    </source>
</evidence>
<accession>A0ABV9W7N4</accession>
<gene>
    <name evidence="5" type="ORF">ACFPIJ_37945</name>
</gene>
<dbReference type="PANTHER" id="PTHR12526:SF635">
    <property type="entry name" value="GLYCOSYL TRANSFERASE GROUP 1"/>
    <property type="match status" value="1"/>
</dbReference>
<dbReference type="Gene3D" id="3.40.50.2000">
    <property type="entry name" value="Glycogen Phosphorylase B"/>
    <property type="match status" value="2"/>
</dbReference>
<organism evidence="5 6">
    <name type="scientific">Dactylosporangium cerinum</name>
    <dbReference type="NCBI Taxonomy" id="1434730"/>
    <lineage>
        <taxon>Bacteria</taxon>
        <taxon>Bacillati</taxon>
        <taxon>Actinomycetota</taxon>
        <taxon>Actinomycetes</taxon>
        <taxon>Micromonosporales</taxon>
        <taxon>Micromonosporaceae</taxon>
        <taxon>Dactylosporangium</taxon>
    </lineage>
</organism>
<dbReference type="RefSeq" id="WP_380122714.1">
    <property type="nucleotide sequence ID" value="NZ_JBHSIU010000054.1"/>
</dbReference>
<keyword evidence="2 5" id="KW-0808">Transferase</keyword>
<comment type="caution">
    <text evidence="5">The sequence shown here is derived from an EMBL/GenBank/DDBJ whole genome shotgun (WGS) entry which is preliminary data.</text>
</comment>